<evidence type="ECO:0000313" key="2">
    <source>
        <dbReference type="EMBL" id="KAJ4954307.1"/>
    </source>
</evidence>
<name>A0A9Q0GUA5_9MAGN</name>
<comment type="caution">
    <text evidence="2">The sequence shown here is derived from an EMBL/GenBank/DDBJ whole genome shotgun (WGS) entry which is preliminary data.</text>
</comment>
<dbReference type="Proteomes" id="UP001141806">
    <property type="component" value="Unassembled WGS sequence"/>
</dbReference>
<reference evidence="2" key="1">
    <citation type="journal article" date="2023" name="Plant J.">
        <title>The genome of the king protea, Protea cynaroides.</title>
        <authorList>
            <person name="Chang J."/>
            <person name="Duong T.A."/>
            <person name="Schoeman C."/>
            <person name="Ma X."/>
            <person name="Roodt D."/>
            <person name="Barker N."/>
            <person name="Li Z."/>
            <person name="Van de Peer Y."/>
            <person name="Mizrachi E."/>
        </authorList>
    </citation>
    <scope>NUCLEOTIDE SEQUENCE</scope>
    <source>
        <tissue evidence="2">Young leaves</tissue>
    </source>
</reference>
<dbReference type="EMBL" id="JAMYWD010000011">
    <property type="protein sequence ID" value="KAJ4954307.1"/>
    <property type="molecule type" value="Genomic_DNA"/>
</dbReference>
<gene>
    <name evidence="2" type="ORF">NE237_011090</name>
</gene>
<dbReference type="AlphaFoldDB" id="A0A9Q0GUA5"/>
<feature type="region of interest" description="Disordered" evidence="1">
    <location>
        <begin position="1"/>
        <end position="21"/>
    </location>
</feature>
<keyword evidence="3" id="KW-1185">Reference proteome</keyword>
<proteinExistence type="predicted"/>
<evidence type="ECO:0000256" key="1">
    <source>
        <dbReference type="SAM" id="MobiDB-lite"/>
    </source>
</evidence>
<sequence length="119" mass="13140">MIKHRREMKEKRSNASILKKSTSPKDFNLSAAVKLHCFRHGGGSGRCPFGTAATSFASNGSRPRRTIKPLRSSLQITTPITKFRYPLALTVWRTGSDIVSLPSSDSETTIEMQNGRFAA</sequence>
<protein>
    <submittedName>
        <fullName evidence="2">Uncharacterized protein</fullName>
    </submittedName>
</protein>
<accession>A0A9Q0GUA5</accession>
<evidence type="ECO:0000313" key="3">
    <source>
        <dbReference type="Proteomes" id="UP001141806"/>
    </source>
</evidence>
<organism evidence="2 3">
    <name type="scientific">Protea cynaroides</name>
    <dbReference type="NCBI Taxonomy" id="273540"/>
    <lineage>
        <taxon>Eukaryota</taxon>
        <taxon>Viridiplantae</taxon>
        <taxon>Streptophyta</taxon>
        <taxon>Embryophyta</taxon>
        <taxon>Tracheophyta</taxon>
        <taxon>Spermatophyta</taxon>
        <taxon>Magnoliopsida</taxon>
        <taxon>Proteales</taxon>
        <taxon>Proteaceae</taxon>
        <taxon>Protea</taxon>
    </lineage>
</organism>